<organism evidence="3">
    <name type="scientific">Wolinella succinogenes (strain ATCC 29543 / DSM 1740 / CCUG 13145 / JCM 31913 / LMG 7466 / NCTC 11488 / FDC 602W)</name>
    <name type="common">Vibrio succinogenes</name>
    <dbReference type="NCBI Taxonomy" id="273121"/>
    <lineage>
        <taxon>Bacteria</taxon>
        <taxon>Pseudomonadati</taxon>
        <taxon>Campylobacterota</taxon>
        <taxon>Epsilonproteobacteria</taxon>
        <taxon>Campylobacterales</taxon>
        <taxon>Helicobacteraceae</taxon>
        <taxon>Wolinella</taxon>
    </lineage>
</organism>
<keyword evidence="3" id="KW-1185">Reference proteome</keyword>
<keyword evidence="1" id="KW-1133">Transmembrane helix</keyword>
<dbReference type="AlphaFoldDB" id="Q7MSJ3"/>
<feature type="transmembrane region" description="Helical" evidence="1">
    <location>
        <begin position="54"/>
        <end position="75"/>
    </location>
</feature>
<feature type="transmembrane region" description="Helical" evidence="1">
    <location>
        <begin position="288"/>
        <end position="311"/>
    </location>
</feature>
<evidence type="ECO:0000256" key="1">
    <source>
        <dbReference type="SAM" id="Phobius"/>
    </source>
</evidence>
<keyword evidence="1" id="KW-0812">Transmembrane</keyword>
<feature type="transmembrane region" description="Helical" evidence="1">
    <location>
        <begin position="182"/>
        <end position="203"/>
    </location>
</feature>
<keyword evidence="1" id="KW-0472">Membrane</keyword>
<dbReference type="STRING" id="273121.WS0391"/>
<feature type="transmembrane region" description="Helical" evidence="1">
    <location>
        <begin position="12"/>
        <end position="34"/>
    </location>
</feature>
<dbReference type="Proteomes" id="UP000000422">
    <property type="component" value="Chromosome"/>
</dbReference>
<dbReference type="RefSeq" id="WP_011138337.1">
    <property type="nucleotide sequence ID" value="NC_005090.1"/>
</dbReference>
<evidence type="ECO:0000313" key="3">
    <source>
        <dbReference type="Proteomes" id="UP000000422"/>
    </source>
</evidence>
<protein>
    <submittedName>
        <fullName evidence="2">Uncharacterized protein</fullName>
    </submittedName>
</protein>
<feature type="transmembrane region" description="Helical" evidence="1">
    <location>
        <begin position="210"/>
        <end position="232"/>
    </location>
</feature>
<feature type="transmembrane region" description="Helical" evidence="1">
    <location>
        <begin position="138"/>
        <end position="159"/>
    </location>
</feature>
<dbReference type="KEGG" id="wsu:WS0391"/>
<sequence>MSIFLSHEIVVFLLVEAIILVLMGIACGNILYILRHWDFEATTSLQYRLEKRNYLVNTILYFTVGVKITLFLFYVQSLGSLSGVVPGAMCSAGVVGANGYGNPLLLLKILLIFGLGLWITINKLDLLAPNFPYLRRKYWLFLGLFVGILGEFALELTYFSNIPLSVPVFCCSVLFQAPRLPFGYTQASLVILFYLFWFLITLLNGLKNSLASFFCNLIFLFIGYYAITYFFGLYVYEMPNHQCPYCMLQREYYYVGYGIWMGLFGGVFFGITPFLVEKFTRHRLDEWLLYSSLAHAFVGFVCTAYVVRYYLINGVFL</sequence>
<feature type="transmembrane region" description="Helical" evidence="1">
    <location>
        <begin position="105"/>
        <end position="126"/>
    </location>
</feature>
<dbReference type="EMBL" id="BX571658">
    <property type="protein sequence ID" value="CAE09537.1"/>
    <property type="molecule type" value="Genomic_DNA"/>
</dbReference>
<proteinExistence type="predicted"/>
<gene>
    <name evidence="2" type="ordered locus">WS0391</name>
</gene>
<reference evidence="2 3" key="1">
    <citation type="journal article" date="2003" name="Proc. Natl. Acad. Sci. U.S.A.">
        <title>Complete genome sequence and analysis of Wolinella succinogenes.</title>
        <authorList>
            <person name="Baar C."/>
            <person name="Eppinger M."/>
            <person name="Raddatz G."/>
            <person name="Simon JM."/>
            <person name="Lanz C."/>
            <person name="Klimmek O."/>
            <person name="Nandakumar R."/>
            <person name="Gross R."/>
            <person name="Rosinus A."/>
            <person name="Keller H."/>
            <person name="Jagtap P."/>
            <person name="Linke B."/>
            <person name="Meyer F."/>
            <person name="Lederer H."/>
            <person name="Schuster S.C."/>
        </authorList>
    </citation>
    <scope>NUCLEOTIDE SEQUENCE [LARGE SCALE GENOMIC DNA]</scope>
    <source>
        <strain evidence="3">ATCC 29543 / DSM 1740 / CCUG 13145 / JCM 31913 / LMG 7466 / NCTC 11488 / FDC 602W</strain>
    </source>
</reference>
<accession>Q7MSJ3</accession>
<dbReference type="HOGENOM" id="CLU_071530_0_0_7"/>
<evidence type="ECO:0000313" key="2">
    <source>
        <dbReference type="EMBL" id="CAE09537.1"/>
    </source>
</evidence>
<dbReference type="eggNOG" id="ENOG502Z9TM">
    <property type="taxonomic scope" value="Bacteria"/>
</dbReference>
<feature type="transmembrane region" description="Helical" evidence="1">
    <location>
        <begin position="252"/>
        <end position="276"/>
    </location>
</feature>
<name>Q7MSJ3_WOLSU</name>